<organism evidence="10 11">
    <name type="scientific">Sediminitomix flava</name>
    <dbReference type="NCBI Taxonomy" id="379075"/>
    <lineage>
        <taxon>Bacteria</taxon>
        <taxon>Pseudomonadati</taxon>
        <taxon>Bacteroidota</taxon>
        <taxon>Cytophagia</taxon>
        <taxon>Cytophagales</taxon>
        <taxon>Flammeovirgaceae</taxon>
        <taxon>Sediminitomix</taxon>
    </lineage>
</organism>
<dbReference type="GO" id="GO:0045454">
    <property type="term" value="P:cell redox homeostasis"/>
    <property type="evidence" value="ECO:0007669"/>
    <property type="project" value="TreeGrafter"/>
</dbReference>
<dbReference type="NCBIfam" id="TIGR01068">
    <property type="entry name" value="thioredoxin"/>
    <property type="match status" value="1"/>
</dbReference>
<evidence type="ECO:0000256" key="2">
    <source>
        <dbReference type="ARBA" id="ARBA00022448"/>
    </source>
</evidence>
<evidence type="ECO:0000256" key="1">
    <source>
        <dbReference type="ARBA" id="ARBA00008987"/>
    </source>
</evidence>
<evidence type="ECO:0000256" key="6">
    <source>
        <dbReference type="NCBIfam" id="TIGR01068"/>
    </source>
</evidence>
<reference evidence="10 11" key="1">
    <citation type="submission" date="2018-03" db="EMBL/GenBank/DDBJ databases">
        <title>Genomic Encyclopedia of Archaeal and Bacterial Type Strains, Phase II (KMG-II): from individual species to whole genera.</title>
        <authorList>
            <person name="Goeker M."/>
        </authorList>
    </citation>
    <scope>NUCLEOTIDE SEQUENCE [LARGE SCALE GENOMIC DNA]</scope>
    <source>
        <strain evidence="10 11">DSM 28229</strain>
    </source>
</reference>
<evidence type="ECO:0000256" key="8">
    <source>
        <dbReference type="PIRSR" id="PIRSR000077-4"/>
    </source>
</evidence>
<dbReference type="FunFam" id="3.40.30.10:FF:000001">
    <property type="entry name" value="Thioredoxin"/>
    <property type="match status" value="1"/>
</dbReference>
<name>A0A315ZWF7_SEDFL</name>
<dbReference type="SUPFAM" id="SSF52833">
    <property type="entry name" value="Thioredoxin-like"/>
    <property type="match status" value="1"/>
</dbReference>
<comment type="similarity">
    <text evidence="1">Belongs to the thioredoxin family.</text>
</comment>
<evidence type="ECO:0000256" key="4">
    <source>
        <dbReference type="ARBA" id="ARBA00023157"/>
    </source>
</evidence>
<dbReference type="Gene3D" id="3.40.30.10">
    <property type="entry name" value="Glutaredoxin"/>
    <property type="match status" value="1"/>
</dbReference>
<feature type="site" description="Deprotonates C-terminal active site Cys" evidence="7">
    <location>
        <position position="18"/>
    </location>
</feature>
<dbReference type="PANTHER" id="PTHR45663:SF11">
    <property type="entry name" value="GEO12009P1"/>
    <property type="match status" value="1"/>
</dbReference>
<evidence type="ECO:0000313" key="11">
    <source>
        <dbReference type="Proteomes" id="UP000245535"/>
    </source>
</evidence>
<dbReference type="PROSITE" id="PS51352">
    <property type="entry name" value="THIOREDOXIN_2"/>
    <property type="match status" value="1"/>
</dbReference>
<dbReference type="AlphaFoldDB" id="A0A315ZWF7"/>
<dbReference type="PIRSF" id="PIRSF000077">
    <property type="entry name" value="Thioredoxin"/>
    <property type="match status" value="1"/>
</dbReference>
<dbReference type="GO" id="GO:0015035">
    <property type="term" value="F:protein-disulfide reductase activity"/>
    <property type="evidence" value="ECO:0007669"/>
    <property type="project" value="UniProtKB-UniRule"/>
</dbReference>
<dbReference type="RefSeq" id="WP_109619998.1">
    <property type="nucleotide sequence ID" value="NZ_QGDO01000004.1"/>
</dbReference>
<feature type="domain" description="Thioredoxin" evidence="9">
    <location>
        <begin position="1"/>
        <end position="99"/>
    </location>
</feature>
<dbReference type="GO" id="GO:0005829">
    <property type="term" value="C:cytosol"/>
    <property type="evidence" value="ECO:0007669"/>
    <property type="project" value="TreeGrafter"/>
</dbReference>
<dbReference type="EMBL" id="QGDO01000004">
    <property type="protein sequence ID" value="PWJ41023.1"/>
    <property type="molecule type" value="Genomic_DNA"/>
</dbReference>
<dbReference type="PRINTS" id="PR00421">
    <property type="entry name" value="THIOREDOXIN"/>
</dbReference>
<accession>A0A315ZWF7</accession>
<proteinExistence type="inferred from homology"/>
<dbReference type="PANTHER" id="PTHR45663">
    <property type="entry name" value="GEO12009P1"/>
    <property type="match status" value="1"/>
</dbReference>
<keyword evidence="11" id="KW-1185">Reference proteome</keyword>
<sequence>MSKFQKLISDPNTPVLVDFYADWCQPCHALAPVLKEVAGNMGDAIKIIKVNVDKNQAVSQKYQVRSIPTMILFKGGVMQWRGTGVKSATELEGILKQHI</sequence>
<dbReference type="InterPro" id="IPR005746">
    <property type="entry name" value="Thioredoxin"/>
</dbReference>
<dbReference type="OrthoDB" id="9790390at2"/>
<evidence type="ECO:0000256" key="7">
    <source>
        <dbReference type="PIRSR" id="PIRSR000077-1"/>
    </source>
</evidence>
<keyword evidence="4 8" id="KW-1015">Disulfide bond</keyword>
<dbReference type="InterPro" id="IPR036249">
    <property type="entry name" value="Thioredoxin-like_sf"/>
</dbReference>
<dbReference type="InterPro" id="IPR013766">
    <property type="entry name" value="Thioredoxin_domain"/>
</dbReference>
<keyword evidence="5 8" id="KW-0676">Redox-active center</keyword>
<keyword evidence="2" id="KW-0813">Transport</keyword>
<protein>
    <recommendedName>
        <fullName evidence="6">Thioredoxin</fullName>
    </recommendedName>
</protein>
<evidence type="ECO:0000259" key="9">
    <source>
        <dbReference type="PROSITE" id="PS51352"/>
    </source>
</evidence>
<evidence type="ECO:0000313" key="10">
    <source>
        <dbReference type="EMBL" id="PWJ41023.1"/>
    </source>
</evidence>
<evidence type="ECO:0000256" key="5">
    <source>
        <dbReference type="ARBA" id="ARBA00023284"/>
    </source>
</evidence>
<feature type="active site" description="Nucleophile" evidence="7">
    <location>
        <position position="27"/>
    </location>
</feature>
<comment type="caution">
    <text evidence="10">The sequence shown here is derived from an EMBL/GenBank/DDBJ whole genome shotgun (WGS) entry which is preliminary data.</text>
</comment>
<feature type="disulfide bond" description="Redox-active" evidence="8">
    <location>
        <begin position="24"/>
        <end position="27"/>
    </location>
</feature>
<dbReference type="Pfam" id="PF00085">
    <property type="entry name" value="Thioredoxin"/>
    <property type="match status" value="1"/>
</dbReference>
<feature type="site" description="Contributes to redox potential value" evidence="7">
    <location>
        <position position="26"/>
    </location>
</feature>
<keyword evidence="3" id="KW-0249">Electron transport</keyword>
<dbReference type="Proteomes" id="UP000245535">
    <property type="component" value="Unassembled WGS sequence"/>
</dbReference>
<feature type="site" description="Contributes to redox potential value" evidence="7">
    <location>
        <position position="25"/>
    </location>
</feature>
<gene>
    <name evidence="10" type="ORF">BC781_104290</name>
</gene>
<evidence type="ECO:0000256" key="3">
    <source>
        <dbReference type="ARBA" id="ARBA00022982"/>
    </source>
</evidence>
<dbReference type="CDD" id="cd02947">
    <property type="entry name" value="TRX_family"/>
    <property type="match status" value="1"/>
</dbReference>
<feature type="active site" description="Nucleophile" evidence="7">
    <location>
        <position position="24"/>
    </location>
</feature>